<accession>A0ABM7L8N0</accession>
<evidence type="ECO:0000313" key="2">
    <source>
        <dbReference type="Proteomes" id="UP001064896"/>
    </source>
</evidence>
<dbReference type="Proteomes" id="UP001064896">
    <property type="component" value="Chromosome"/>
</dbReference>
<sequence>MWERIHPRWCSSTHRRWAEAHPTVCFNSLRSTYHIGVRMGFRKVGRAAFRERSETHAVEVADSLARSPQAALWERIHPR</sequence>
<protein>
    <submittedName>
        <fullName evidence="1">Uncharacterized protein</fullName>
    </submittedName>
</protein>
<evidence type="ECO:0000313" key="1">
    <source>
        <dbReference type="EMBL" id="BCD85921.1"/>
    </source>
</evidence>
<dbReference type="EMBL" id="AP023081">
    <property type="protein sequence ID" value="BCD85921.1"/>
    <property type="molecule type" value="Genomic_DNA"/>
</dbReference>
<reference evidence="1" key="1">
    <citation type="submission" date="2020-05" db="EMBL/GenBank/DDBJ databases">
        <title>Complete genome sequence of Pseudomonas sp. Sm006.</title>
        <authorList>
            <person name="Takeuchi K."/>
            <person name="Someya N."/>
        </authorList>
    </citation>
    <scope>NUCLEOTIDE SEQUENCE</scope>
    <source>
        <strain evidence="1">Sm006</strain>
    </source>
</reference>
<proteinExistence type="predicted"/>
<keyword evidence="2" id="KW-1185">Reference proteome</keyword>
<name>A0ABM7L8N0_9PSED</name>
<organism evidence="1 2">
    <name type="scientific">Pseudomonas solani</name>
    <dbReference type="NCBI Taxonomy" id="2731552"/>
    <lineage>
        <taxon>Bacteria</taxon>
        <taxon>Pseudomonadati</taxon>
        <taxon>Pseudomonadota</taxon>
        <taxon>Gammaproteobacteria</taxon>
        <taxon>Pseudomonadales</taxon>
        <taxon>Pseudomonadaceae</taxon>
        <taxon>Pseudomonas</taxon>
    </lineage>
</organism>
<gene>
    <name evidence="1" type="ORF">PSm6_23280</name>
</gene>